<comment type="caution">
    <text evidence="1">The sequence shown here is derived from an EMBL/GenBank/DDBJ whole genome shotgun (WGS) entry which is preliminary data.</text>
</comment>
<proteinExistence type="predicted"/>
<name>A0A8S1KZN6_9CILI</name>
<dbReference type="EMBL" id="CAJJDN010000014">
    <property type="protein sequence ID" value="CAD8059961.1"/>
    <property type="molecule type" value="Genomic_DNA"/>
</dbReference>
<sequence>MILSKCIVIFLILHSKKIIKILQEKSLMKAKFIQLQKSNSCEVYPKKKETRM</sequence>
<dbReference type="AlphaFoldDB" id="A0A8S1KZN6"/>
<reference evidence="1" key="1">
    <citation type="submission" date="2021-01" db="EMBL/GenBank/DDBJ databases">
        <authorList>
            <consortium name="Genoscope - CEA"/>
            <person name="William W."/>
        </authorList>
    </citation>
    <scope>NUCLEOTIDE SEQUENCE</scope>
</reference>
<evidence type="ECO:0000313" key="1">
    <source>
        <dbReference type="EMBL" id="CAD8059961.1"/>
    </source>
</evidence>
<gene>
    <name evidence="1" type="ORF">PSON_ATCC_30995.1.T0140004</name>
</gene>
<keyword evidence="2" id="KW-1185">Reference proteome</keyword>
<organism evidence="1 2">
    <name type="scientific">Paramecium sonneborni</name>
    <dbReference type="NCBI Taxonomy" id="65129"/>
    <lineage>
        <taxon>Eukaryota</taxon>
        <taxon>Sar</taxon>
        <taxon>Alveolata</taxon>
        <taxon>Ciliophora</taxon>
        <taxon>Intramacronucleata</taxon>
        <taxon>Oligohymenophorea</taxon>
        <taxon>Peniculida</taxon>
        <taxon>Parameciidae</taxon>
        <taxon>Paramecium</taxon>
    </lineage>
</organism>
<accession>A0A8S1KZN6</accession>
<evidence type="ECO:0000313" key="2">
    <source>
        <dbReference type="Proteomes" id="UP000692954"/>
    </source>
</evidence>
<dbReference type="Proteomes" id="UP000692954">
    <property type="component" value="Unassembled WGS sequence"/>
</dbReference>
<protein>
    <submittedName>
        <fullName evidence="1">Uncharacterized protein</fullName>
    </submittedName>
</protein>